<dbReference type="SUPFAM" id="SSF53850">
    <property type="entry name" value="Periplasmic binding protein-like II"/>
    <property type="match status" value="1"/>
</dbReference>
<dbReference type="Proteomes" id="UP000321638">
    <property type="component" value="Unassembled WGS sequence"/>
</dbReference>
<dbReference type="PANTHER" id="PTHR42941">
    <property type="entry name" value="SLL1037 PROTEIN"/>
    <property type="match status" value="1"/>
</dbReference>
<dbReference type="Gene3D" id="3.40.190.10">
    <property type="entry name" value="Periplasmic binding protein-like II"/>
    <property type="match status" value="2"/>
</dbReference>
<name>A0A5C8PFV3_9HYPH</name>
<organism evidence="2 3">
    <name type="scientific">Vineibacter terrae</name>
    <dbReference type="NCBI Taxonomy" id="2586908"/>
    <lineage>
        <taxon>Bacteria</taxon>
        <taxon>Pseudomonadati</taxon>
        <taxon>Pseudomonadota</taxon>
        <taxon>Alphaproteobacteria</taxon>
        <taxon>Hyphomicrobiales</taxon>
        <taxon>Vineibacter</taxon>
    </lineage>
</organism>
<protein>
    <submittedName>
        <fullName evidence="2">TAXI family TRAP transporter solute-binding subunit</fullName>
    </submittedName>
</protein>
<dbReference type="InterPro" id="IPR011852">
    <property type="entry name" value="TRAP_TAXI"/>
</dbReference>
<sequence length="321" mass="34254">MFRRVLMAASAAVALGAAGAALAQPKPMTLGTASIGGTYFIYGGVLAKLLTDKLGVNVSTQQTQGPNQNILLVDDKKVELGMTTMGVALQAWTGKGDWTKGKKFENIRALFPMYDTPFQCVALKKSGVTAFKQLDGKTVGVGPKAGTPGTYMPLIFQALGMKATIRNGQGSDMAGQLSDGILDAFCFGAGLPIAAFSQLDAEKEVVFFTWTNDEIAKIKAAMPEWSDSVIPKGTYKQQTADERTVGVYNFAIAHKDLPDDVAYAIVKAVLENNGAMVQGHEAAKETVPANAVRNAFLPFHPGAVKYYKEKNIPLDPKAILK</sequence>
<dbReference type="Pfam" id="PF16868">
    <property type="entry name" value="NMT1_3"/>
    <property type="match status" value="1"/>
</dbReference>
<evidence type="ECO:0000313" key="3">
    <source>
        <dbReference type="Proteomes" id="UP000321638"/>
    </source>
</evidence>
<evidence type="ECO:0000313" key="2">
    <source>
        <dbReference type="EMBL" id="TXL72220.1"/>
    </source>
</evidence>
<keyword evidence="3" id="KW-1185">Reference proteome</keyword>
<dbReference type="OrthoDB" id="8477520at2"/>
<proteinExistence type="predicted"/>
<reference evidence="2 3" key="1">
    <citation type="submission" date="2019-06" db="EMBL/GenBank/DDBJ databases">
        <title>New taxonomy in bacterial strain CC-CFT640, isolated from vineyard.</title>
        <authorList>
            <person name="Lin S.-Y."/>
            <person name="Tsai C.-F."/>
            <person name="Young C.-C."/>
        </authorList>
    </citation>
    <scope>NUCLEOTIDE SEQUENCE [LARGE SCALE GENOMIC DNA]</scope>
    <source>
        <strain evidence="2 3">CC-CFT640</strain>
    </source>
</reference>
<keyword evidence="1" id="KW-0732">Signal</keyword>
<evidence type="ECO:0000256" key="1">
    <source>
        <dbReference type="SAM" id="SignalP"/>
    </source>
</evidence>
<dbReference type="AlphaFoldDB" id="A0A5C8PFV3"/>
<dbReference type="EMBL" id="VDUZ01000035">
    <property type="protein sequence ID" value="TXL72220.1"/>
    <property type="molecule type" value="Genomic_DNA"/>
</dbReference>
<dbReference type="RefSeq" id="WP_147850041.1">
    <property type="nucleotide sequence ID" value="NZ_VDUZ01000035.1"/>
</dbReference>
<dbReference type="PANTHER" id="PTHR42941:SF1">
    <property type="entry name" value="SLL1037 PROTEIN"/>
    <property type="match status" value="1"/>
</dbReference>
<accession>A0A5C8PFV3</accession>
<feature type="signal peptide" evidence="1">
    <location>
        <begin position="1"/>
        <end position="23"/>
    </location>
</feature>
<gene>
    <name evidence="2" type="ORF">FHP25_26695</name>
</gene>
<feature type="chain" id="PRO_5023123124" evidence="1">
    <location>
        <begin position="24"/>
        <end position="321"/>
    </location>
</feature>
<dbReference type="NCBIfam" id="TIGR02122">
    <property type="entry name" value="TRAP_TAXI"/>
    <property type="match status" value="1"/>
</dbReference>
<comment type="caution">
    <text evidence="2">The sequence shown here is derived from an EMBL/GenBank/DDBJ whole genome shotgun (WGS) entry which is preliminary data.</text>
</comment>